<protein>
    <recommendedName>
        <fullName evidence="2">Carboxypeptidase</fullName>
        <ecNumber evidence="2">3.4.16.-</ecNumber>
    </recommendedName>
</protein>
<dbReference type="RefSeq" id="XP_013754705.1">
    <property type="nucleotide sequence ID" value="XM_013899251.1"/>
</dbReference>
<evidence type="ECO:0000256" key="1">
    <source>
        <dbReference type="ARBA" id="ARBA00009431"/>
    </source>
</evidence>
<keyword evidence="4" id="KW-1185">Reference proteome</keyword>
<dbReference type="InterPro" id="IPR018202">
    <property type="entry name" value="Ser_caboxypep_ser_AS"/>
</dbReference>
<dbReference type="EMBL" id="GL349478">
    <property type="protein sequence ID" value="KNC53027.1"/>
    <property type="molecule type" value="Genomic_DNA"/>
</dbReference>
<evidence type="ECO:0000256" key="2">
    <source>
        <dbReference type="RuleBase" id="RU361156"/>
    </source>
</evidence>
<organism evidence="3 4">
    <name type="scientific">Thecamonas trahens ATCC 50062</name>
    <dbReference type="NCBI Taxonomy" id="461836"/>
    <lineage>
        <taxon>Eukaryota</taxon>
        <taxon>Apusozoa</taxon>
        <taxon>Apusomonadida</taxon>
        <taxon>Apusomonadidae</taxon>
        <taxon>Thecamonas</taxon>
    </lineage>
</organism>
<comment type="similarity">
    <text evidence="1 2">Belongs to the peptidase S10 family.</text>
</comment>
<keyword evidence="2" id="KW-0645">Protease</keyword>
<dbReference type="Gene3D" id="3.40.50.12670">
    <property type="match status" value="1"/>
</dbReference>
<sequence length="497" mass="54701">MRIVLALAVAAVLLASAASAAPTEDLVPITPGFGKTSFKTYSGYLDLANGHHYHYMFAESQRSPEKDPVVIFQNGGPGSSSLIFFYTEGGPLNTNIHSLASNTSGVPTLFANPYAWNTVANVLVIESPATVGFSYCDTPCSFNDTSTAIDNYHAVLKFFEKFPEFVANDFYVTGESYAGVYGIMLADLIDKNSNNINLKGIALADGCIGLEIGTCSPQAMRIQSETLAAFHMMSPLTFAEMKAVCTDWAAPNTQCSALIDRMNDEAGNFFIYNVLDNCANTQLSLNDRYDVVESGARIDRMWHDKRWNKHALAGDDWEWRASIDVYGIHDAERAAVAARVAELRAAGNLGQPGTYICGAETAMAAYLKNPDVLKALHIRTDVHRYPFQYSRTAMDLRPVYADLATKYRVLIQSGMEDDCVPFSGSWEWTAGLGFDTVKSWTPWYYENIYGSVLGGYKVNYSHDFTFASVMSAGHMIPQFAAQASLSMMERWLDGEPI</sequence>
<dbReference type="OMA" id="MIPYHKT"/>
<dbReference type="PANTHER" id="PTHR11802">
    <property type="entry name" value="SERINE PROTEASE FAMILY S10 SERINE CARBOXYPEPTIDASE"/>
    <property type="match status" value="1"/>
</dbReference>
<dbReference type="InterPro" id="IPR001563">
    <property type="entry name" value="Peptidase_S10"/>
</dbReference>
<keyword evidence="2" id="KW-0732">Signal</keyword>
<dbReference type="Proteomes" id="UP000054408">
    <property type="component" value="Unassembled WGS sequence"/>
</dbReference>
<dbReference type="AlphaFoldDB" id="A0A0L0DL38"/>
<dbReference type="InterPro" id="IPR033124">
    <property type="entry name" value="Ser_caboxypep_his_AS"/>
</dbReference>
<proteinExistence type="inferred from homology"/>
<dbReference type="PRINTS" id="PR00724">
    <property type="entry name" value="CRBOXYPTASEC"/>
</dbReference>
<dbReference type="EC" id="3.4.16.-" evidence="2"/>
<dbReference type="eggNOG" id="KOG1282">
    <property type="taxonomic scope" value="Eukaryota"/>
</dbReference>
<dbReference type="GO" id="GO:0004185">
    <property type="term" value="F:serine-type carboxypeptidase activity"/>
    <property type="evidence" value="ECO:0007669"/>
    <property type="project" value="UniProtKB-UniRule"/>
</dbReference>
<feature type="chain" id="PRO_5005394106" description="Carboxypeptidase" evidence="2">
    <location>
        <begin position="21"/>
        <end position="497"/>
    </location>
</feature>
<dbReference type="PANTHER" id="PTHR11802:SF201">
    <property type="entry name" value="CARBOXYPEPTIDASE"/>
    <property type="match status" value="1"/>
</dbReference>
<dbReference type="STRING" id="461836.A0A0L0DL38"/>
<dbReference type="Pfam" id="PF00450">
    <property type="entry name" value="Peptidase_S10"/>
    <property type="match status" value="1"/>
</dbReference>
<evidence type="ECO:0000313" key="3">
    <source>
        <dbReference type="EMBL" id="KNC53027.1"/>
    </source>
</evidence>
<dbReference type="PROSITE" id="PS00560">
    <property type="entry name" value="CARBOXYPEPT_SER_HIS"/>
    <property type="match status" value="1"/>
</dbReference>
<reference evidence="3 4" key="1">
    <citation type="submission" date="2010-05" db="EMBL/GenBank/DDBJ databases">
        <title>The Genome Sequence of Thecamonas trahens ATCC 50062.</title>
        <authorList>
            <consortium name="The Broad Institute Genome Sequencing Platform"/>
            <person name="Russ C."/>
            <person name="Cuomo C."/>
            <person name="Shea T."/>
            <person name="Young S.K."/>
            <person name="Zeng Q."/>
            <person name="Koehrsen M."/>
            <person name="Haas B."/>
            <person name="Borodovsky M."/>
            <person name="Guigo R."/>
            <person name="Alvarado L."/>
            <person name="Berlin A."/>
            <person name="Bochicchio J."/>
            <person name="Borenstein D."/>
            <person name="Chapman S."/>
            <person name="Chen Z."/>
            <person name="Freedman E."/>
            <person name="Gellesch M."/>
            <person name="Goldberg J."/>
            <person name="Griggs A."/>
            <person name="Gujja S."/>
            <person name="Heilman E."/>
            <person name="Heiman D."/>
            <person name="Hepburn T."/>
            <person name="Howarth C."/>
            <person name="Jen D."/>
            <person name="Larson L."/>
            <person name="Mehta T."/>
            <person name="Park D."/>
            <person name="Pearson M."/>
            <person name="Roberts A."/>
            <person name="Saif S."/>
            <person name="Shenoy N."/>
            <person name="Sisk P."/>
            <person name="Stolte C."/>
            <person name="Sykes S."/>
            <person name="Thomson T."/>
            <person name="Walk T."/>
            <person name="White J."/>
            <person name="Yandava C."/>
            <person name="Burger G."/>
            <person name="Gray M.W."/>
            <person name="Holland P.W.H."/>
            <person name="King N."/>
            <person name="Lang F.B.F."/>
            <person name="Roger A.J."/>
            <person name="Ruiz-Trillo I."/>
            <person name="Lander E."/>
            <person name="Nusbaum C."/>
        </authorList>
    </citation>
    <scope>NUCLEOTIDE SEQUENCE [LARGE SCALE GENOMIC DNA]</scope>
    <source>
        <strain evidence="3 4">ATCC 50062</strain>
    </source>
</reference>
<dbReference type="OrthoDB" id="443318at2759"/>
<keyword evidence="2" id="KW-0121">Carboxypeptidase</keyword>
<dbReference type="InterPro" id="IPR029058">
    <property type="entry name" value="AB_hydrolase_fold"/>
</dbReference>
<dbReference type="Gene3D" id="3.40.50.1820">
    <property type="entry name" value="alpha/beta hydrolase"/>
    <property type="match status" value="1"/>
</dbReference>
<accession>A0A0L0DL38</accession>
<name>A0A0L0DL38_THETB</name>
<gene>
    <name evidence="3" type="ORF">AMSG_09319</name>
</gene>
<dbReference type="GO" id="GO:0006508">
    <property type="term" value="P:proteolysis"/>
    <property type="evidence" value="ECO:0007669"/>
    <property type="project" value="UniProtKB-KW"/>
</dbReference>
<dbReference type="PROSITE" id="PS00131">
    <property type="entry name" value="CARBOXYPEPT_SER_SER"/>
    <property type="match status" value="1"/>
</dbReference>
<dbReference type="SUPFAM" id="SSF53474">
    <property type="entry name" value="alpha/beta-Hydrolases"/>
    <property type="match status" value="1"/>
</dbReference>
<evidence type="ECO:0000313" key="4">
    <source>
        <dbReference type="Proteomes" id="UP000054408"/>
    </source>
</evidence>
<feature type="signal peptide" evidence="2">
    <location>
        <begin position="1"/>
        <end position="20"/>
    </location>
</feature>
<keyword evidence="2" id="KW-0378">Hydrolase</keyword>
<dbReference type="GeneID" id="25567806"/>